<dbReference type="InterPro" id="IPR035905">
    <property type="entry name" value="Barstar-like_sf"/>
</dbReference>
<gene>
    <name evidence="3" type="ORF">A5866_001313</name>
</gene>
<dbReference type="Pfam" id="PF01337">
    <property type="entry name" value="Barstar"/>
    <property type="match status" value="1"/>
</dbReference>
<dbReference type="SUPFAM" id="SSF52038">
    <property type="entry name" value="Barstar-related"/>
    <property type="match status" value="1"/>
</dbReference>
<sequence length="97" mass="11533">MCDSTTKEVIIDLKNVSTKENLQVLLKEKLDFPDYYGENWDAFWDTITGLVELPEKIIFEHWSDLEKSIPDEANSLKEMLHNFNKKYPMMKSEIKYK</sequence>
<reference evidence="4" key="1">
    <citation type="submission" date="2017-05" db="EMBL/GenBank/DDBJ databases">
        <title>The Genome Sequence of EEnterococcus faecalis 9F2_4866.</title>
        <authorList>
            <consortium name="The Broad Institute Genomics Platform"/>
            <consortium name="The Broad Institute Genomic Center for Infectious Diseases"/>
            <person name="Earl A."/>
            <person name="Manson A."/>
            <person name="Schwartman J."/>
            <person name="Gilmore M."/>
            <person name="Abouelleil A."/>
            <person name="Cao P."/>
            <person name="Chapman S."/>
            <person name="Cusick C."/>
            <person name="Shea T."/>
            <person name="Young S."/>
            <person name="Neafsey D."/>
            <person name="Nusbaum C."/>
            <person name="Birren B."/>
        </authorList>
    </citation>
    <scope>NUCLEOTIDE SEQUENCE [LARGE SCALE GENOMIC DNA]</scope>
    <source>
        <strain evidence="4">12C11_DIV0727</strain>
    </source>
</reference>
<evidence type="ECO:0000259" key="2">
    <source>
        <dbReference type="Pfam" id="PF01337"/>
    </source>
</evidence>
<organism evidence="3 4">
    <name type="scientific">Candidatus Enterococcus lemimoniae</name>
    <dbReference type="NCBI Taxonomy" id="1834167"/>
    <lineage>
        <taxon>Bacteria</taxon>
        <taxon>Bacillati</taxon>
        <taxon>Bacillota</taxon>
        <taxon>Bacilli</taxon>
        <taxon>Lactobacillales</taxon>
        <taxon>Enterococcaceae</taxon>
        <taxon>Enterococcus</taxon>
    </lineage>
</organism>
<feature type="domain" description="Barstar (barnase inhibitor)" evidence="2">
    <location>
        <begin position="8"/>
        <end position="87"/>
    </location>
</feature>
<evidence type="ECO:0000313" key="3">
    <source>
        <dbReference type="EMBL" id="WYJ86235.1"/>
    </source>
</evidence>
<protein>
    <recommendedName>
        <fullName evidence="2">Barstar (barnase inhibitor) domain-containing protein</fullName>
    </recommendedName>
</protein>
<evidence type="ECO:0000313" key="4">
    <source>
        <dbReference type="Proteomes" id="UP000195080"/>
    </source>
</evidence>
<name>A0ABZ2T4I1_9ENTE</name>
<dbReference type="RefSeq" id="WP_086444035.1">
    <property type="nucleotide sequence ID" value="NZ_CP147248.1"/>
</dbReference>
<proteinExistence type="inferred from homology"/>
<dbReference type="Gene3D" id="3.30.370.10">
    <property type="entry name" value="Barstar-like"/>
    <property type="match status" value="1"/>
</dbReference>
<accession>A0ABZ2T4I1</accession>
<comment type="similarity">
    <text evidence="1">Belongs to the barstar family.</text>
</comment>
<dbReference type="Proteomes" id="UP000195080">
    <property type="component" value="Chromosome"/>
</dbReference>
<dbReference type="EMBL" id="CP147248">
    <property type="protein sequence ID" value="WYJ86235.1"/>
    <property type="molecule type" value="Genomic_DNA"/>
</dbReference>
<keyword evidence="4" id="KW-1185">Reference proteome</keyword>
<dbReference type="InterPro" id="IPR000468">
    <property type="entry name" value="Barstar"/>
</dbReference>
<evidence type="ECO:0000256" key="1">
    <source>
        <dbReference type="ARBA" id="ARBA00006845"/>
    </source>
</evidence>